<comment type="caution">
    <text evidence="3">The sequence shown here is derived from an EMBL/GenBank/DDBJ whole genome shotgun (WGS) entry which is preliminary data.</text>
</comment>
<evidence type="ECO:0000259" key="2">
    <source>
        <dbReference type="Pfam" id="PF10135"/>
    </source>
</evidence>
<dbReference type="AlphaFoldDB" id="A0A2U1V3B8"/>
<accession>A0A2U1V3B8</accession>
<protein>
    <submittedName>
        <fullName evidence="3">Chemotaxis protein chel</fullName>
    </submittedName>
</protein>
<evidence type="ECO:0000256" key="1">
    <source>
        <dbReference type="SAM" id="MobiDB-lite"/>
    </source>
</evidence>
<dbReference type="EMBL" id="PDOA01000008">
    <property type="protein sequence ID" value="PWC28373.1"/>
    <property type="molecule type" value="Genomic_DNA"/>
</dbReference>
<dbReference type="Pfam" id="PF10135">
    <property type="entry name" value="Rod-binding"/>
    <property type="match status" value="1"/>
</dbReference>
<name>A0A2U1V3B8_9PROT</name>
<evidence type="ECO:0000313" key="3">
    <source>
        <dbReference type="EMBL" id="PWC28373.1"/>
    </source>
</evidence>
<proteinExistence type="predicted"/>
<feature type="region of interest" description="Disordered" evidence="1">
    <location>
        <begin position="101"/>
        <end position="123"/>
    </location>
</feature>
<organism evidence="3 4">
    <name type="scientific">Teichococcus aestuarii</name>
    <dbReference type="NCBI Taxonomy" id="568898"/>
    <lineage>
        <taxon>Bacteria</taxon>
        <taxon>Pseudomonadati</taxon>
        <taxon>Pseudomonadota</taxon>
        <taxon>Alphaproteobacteria</taxon>
        <taxon>Acetobacterales</taxon>
        <taxon>Roseomonadaceae</taxon>
        <taxon>Roseomonas</taxon>
    </lineage>
</organism>
<sequence>MGDRMTQPLPALSPLAAPAAPRGGTEAAQRRAAEAFEAQVLGALLQPMFETLATDGPFGGGNAEAQWRPMLVEQFGRAMAKAGGVGLGAAVLAEMQRLQAEAQAGPQVGSQLGPQAPAGGSGR</sequence>
<reference evidence="4" key="1">
    <citation type="submission" date="2017-10" db="EMBL/GenBank/DDBJ databases">
        <authorList>
            <person name="Toshchakov S.V."/>
            <person name="Goeva M.A."/>
        </authorList>
    </citation>
    <scope>NUCLEOTIDE SEQUENCE [LARGE SCALE GENOMIC DNA]</scope>
    <source>
        <strain evidence="4">JR1/69-1-13</strain>
    </source>
</reference>
<dbReference type="OrthoDB" id="7862954at2"/>
<feature type="domain" description="Flagellar protein FlgJ N-terminal" evidence="2">
    <location>
        <begin position="47"/>
        <end position="91"/>
    </location>
</feature>
<evidence type="ECO:0000313" key="4">
    <source>
        <dbReference type="Proteomes" id="UP000245048"/>
    </source>
</evidence>
<feature type="compositionally biased region" description="Low complexity" evidence="1">
    <location>
        <begin position="8"/>
        <end position="21"/>
    </location>
</feature>
<keyword evidence="4" id="KW-1185">Reference proteome</keyword>
<feature type="region of interest" description="Disordered" evidence="1">
    <location>
        <begin position="1"/>
        <end position="31"/>
    </location>
</feature>
<gene>
    <name evidence="3" type="ORF">CR165_13300</name>
</gene>
<dbReference type="Proteomes" id="UP000245048">
    <property type="component" value="Unassembled WGS sequence"/>
</dbReference>
<dbReference type="InterPro" id="IPR019301">
    <property type="entry name" value="Flagellar_prot_FlgJ_N"/>
</dbReference>